<dbReference type="EMBL" id="JABCIY010000063">
    <property type="protein sequence ID" value="KAF7194177.1"/>
    <property type="molecule type" value="Genomic_DNA"/>
</dbReference>
<feature type="compositionally biased region" description="Polar residues" evidence="1">
    <location>
        <begin position="311"/>
        <end position="329"/>
    </location>
</feature>
<feature type="region of interest" description="Disordered" evidence="1">
    <location>
        <begin position="94"/>
        <end position="114"/>
    </location>
</feature>
<name>A0A8H6RND6_9PEZI</name>
<organism evidence="3 4">
    <name type="scientific">Pseudocercospora fuligena</name>
    <dbReference type="NCBI Taxonomy" id="685502"/>
    <lineage>
        <taxon>Eukaryota</taxon>
        <taxon>Fungi</taxon>
        <taxon>Dikarya</taxon>
        <taxon>Ascomycota</taxon>
        <taxon>Pezizomycotina</taxon>
        <taxon>Dothideomycetes</taxon>
        <taxon>Dothideomycetidae</taxon>
        <taxon>Mycosphaerellales</taxon>
        <taxon>Mycosphaerellaceae</taxon>
        <taxon>Pseudocercospora</taxon>
    </lineage>
</organism>
<feature type="region of interest" description="Disordered" evidence="1">
    <location>
        <begin position="1"/>
        <end position="29"/>
    </location>
</feature>
<feature type="compositionally biased region" description="Polar residues" evidence="1">
    <location>
        <begin position="517"/>
        <end position="528"/>
    </location>
</feature>
<feature type="compositionally biased region" description="Polar residues" evidence="1">
    <location>
        <begin position="499"/>
        <end position="509"/>
    </location>
</feature>
<dbReference type="Proteomes" id="UP000660729">
    <property type="component" value="Unassembled WGS sequence"/>
</dbReference>
<feature type="region of interest" description="Disordered" evidence="1">
    <location>
        <begin position="245"/>
        <end position="264"/>
    </location>
</feature>
<reference evidence="3" key="1">
    <citation type="submission" date="2020-04" db="EMBL/GenBank/DDBJ databases">
        <title>Draft genome resource of the tomato pathogen Pseudocercospora fuligena.</title>
        <authorList>
            <person name="Zaccaron A."/>
        </authorList>
    </citation>
    <scope>NUCLEOTIDE SEQUENCE</scope>
    <source>
        <strain evidence="3">PF001</strain>
    </source>
</reference>
<evidence type="ECO:0000313" key="3">
    <source>
        <dbReference type="EMBL" id="KAF7194177.1"/>
    </source>
</evidence>
<feature type="compositionally biased region" description="Polar residues" evidence="1">
    <location>
        <begin position="413"/>
        <end position="437"/>
    </location>
</feature>
<dbReference type="OrthoDB" id="5383703at2759"/>
<feature type="compositionally biased region" description="Basic and acidic residues" evidence="1">
    <location>
        <begin position="382"/>
        <end position="392"/>
    </location>
</feature>
<dbReference type="Pfam" id="PF11500">
    <property type="entry name" value="Cut12"/>
    <property type="match status" value="1"/>
</dbReference>
<protein>
    <recommendedName>
        <fullName evidence="2">Spindle pole body-associated protein cut12 domain-containing protein</fullName>
    </recommendedName>
</protein>
<keyword evidence="4" id="KW-1185">Reference proteome</keyword>
<gene>
    <name evidence="3" type="ORF">HII31_04414</name>
</gene>
<evidence type="ECO:0000256" key="1">
    <source>
        <dbReference type="SAM" id="MobiDB-lite"/>
    </source>
</evidence>
<accession>A0A8H6RND6</accession>
<comment type="caution">
    <text evidence="3">The sequence shown here is derived from an EMBL/GenBank/DDBJ whole genome shotgun (WGS) entry which is preliminary data.</text>
</comment>
<evidence type="ECO:0000313" key="4">
    <source>
        <dbReference type="Proteomes" id="UP000660729"/>
    </source>
</evidence>
<feature type="compositionally biased region" description="Polar residues" evidence="1">
    <location>
        <begin position="60"/>
        <end position="70"/>
    </location>
</feature>
<feature type="region of interest" description="Disordered" evidence="1">
    <location>
        <begin position="283"/>
        <end position="551"/>
    </location>
</feature>
<feature type="region of interest" description="Disordered" evidence="1">
    <location>
        <begin position="45"/>
        <end position="82"/>
    </location>
</feature>
<proteinExistence type="predicted"/>
<feature type="compositionally biased region" description="Basic and acidic residues" evidence="1">
    <location>
        <begin position="153"/>
        <end position="199"/>
    </location>
</feature>
<feature type="compositionally biased region" description="Basic and acidic residues" evidence="1">
    <location>
        <begin position="283"/>
        <end position="305"/>
    </location>
</feature>
<dbReference type="AlphaFoldDB" id="A0A8H6RND6"/>
<feature type="domain" description="Spindle pole body-associated protein cut12" evidence="2">
    <location>
        <begin position="173"/>
        <end position="282"/>
    </location>
</feature>
<evidence type="ECO:0000259" key="2">
    <source>
        <dbReference type="Pfam" id="PF11500"/>
    </source>
</evidence>
<sequence>MLHWLAGQKPHDNNNQDPDTTGYVEPPETPAPVFAVRAFKHAIFGTPSTQQRQPRRHSNTENNARSTNTRPRMMRPKSQNDAATLGKNYEEAVASEPLPSPTKGILLTPGTAGGKRKTVSFGLHVMDNEDKRPLKSGLPDDCPGKFPSPWMKSDAEHVEEAADKPRGRSKLTEALEQVRDESTKRRVKLGSRDKAKEDAELTQDLEDPKSDAGKYWKKEYDIYRENTTREVKKLVTKQKSAKNYARMKEDENMELRDELHQERKKVDRLEKRSIELERQLKEFREKLRSSEERERDAKDELDRLKRGFGPTASTFRRTHFSSMNGQSEKPQPEQKDLRSTFSRPTLVPPPEPSKAPLVPAKDDTKDAPKPATAEGPSRPRPRPRDIKTKLDDTWAPSSSIVQPKVALAPPSPKSSRAVTSGTGATPLQSLSINSVAETRNVALSMGMQPPSPQREKPVDSPMRQSPNLSKPLPSLDKPSVLAEASSPVLPSSPFDPSAGAQQTNVSPTELRSARKAASNTKENVSPSRPKSRDGLTQKPSAIWTGIGGDIAEQNRAIQNKEGKTYSMSALEKARAKQAAKGRNCS</sequence>
<feature type="region of interest" description="Disordered" evidence="1">
    <location>
        <begin position="146"/>
        <end position="211"/>
    </location>
</feature>
<dbReference type="InterPro" id="IPR021589">
    <property type="entry name" value="Cut12"/>
</dbReference>
<feature type="compositionally biased region" description="Basic and acidic residues" evidence="1">
    <location>
        <begin position="246"/>
        <end position="264"/>
    </location>
</feature>